<evidence type="ECO:0000256" key="1">
    <source>
        <dbReference type="ARBA" id="ARBA00000297"/>
    </source>
</evidence>
<keyword evidence="16" id="KW-1185">Reference proteome</keyword>
<dbReference type="EMBL" id="PRLM01000006">
    <property type="protein sequence ID" value="RYC74500.1"/>
    <property type="molecule type" value="Genomic_DNA"/>
</dbReference>
<evidence type="ECO:0000256" key="8">
    <source>
        <dbReference type="ARBA" id="ARBA00022723"/>
    </source>
</evidence>
<gene>
    <name evidence="15" type="primary">luxS</name>
    <name evidence="15" type="ORF">G3RUM_00655</name>
</gene>
<dbReference type="InterPro" id="IPR011249">
    <property type="entry name" value="Metalloenz_LuxS/M16"/>
</dbReference>
<evidence type="ECO:0000256" key="10">
    <source>
        <dbReference type="ARBA" id="ARBA00023004"/>
    </source>
</evidence>
<keyword evidence="9" id="KW-0071">Autoinducer synthesis</keyword>
<comment type="similarity">
    <text evidence="3">Belongs to the LuxS family.</text>
</comment>
<keyword evidence="10" id="KW-0408">Iron</keyword>
<evidence type="ECO:0000313" key="16">
    <source>
        <dbReference type="Proteomes" id="UP001191019"/>
    </source>
</evidence>
<evidence type="ECO:0000256" key="6">
    <source>
        <dbReference type="ARBA" id="ARBA00015130"/>
    </source>
</evidence>
<evidence type="ECO:0000256" key="13">
    <source>
        <dbReference type="ARBA" id="ARBA00030600"/>
    </source>
</evidence>
<dbReference type="InterPro" id="IPR037005">
    <property type="entry name" value="LuxS_sf"/>
</dbReference>
<evidence type="ECO:0000256" key="11">
    <source>
        <dbReference type="ARBA" id="ARBA00023239"/>
    </source>
</evidence>
<dbReference type="EC" id="4.4.1.21" evidence="5"/>
<evidence type="ECO:0000256" key="2">
    <source>
        <dbReference type="ARBA" id="ARBA00001962"/>
    </source>
</evidence>
<evidence type="ECO:0000256" key="9">
    <source>
        <dbReference type="ARBA" id="ARBA00022929"/>
    </source>
</evidence>
<evidence type="ECO:0000313" key="15">
    <source>
        <dbReference type="EMBL" id="RYC74500.1"/>
    </source>
</evidence>
<comment type="function">
    <text evidence="12">Involved in the synthesis of autoinducer 2 (AI-2) which is secreted by bacteria and is used to communicate both the cell density and the metabolic potential of the environment. The regulation of gene expression in response to changes in cell density is called quorum sensing. Catalyzes the transformation of S-ribosylhomocysteine (RHC) to homocysteine (HC) and 4,5-dihydroxy-2,3-pentadione (DPD).</text>
</comment>
<dbReference type="Pfam" id="PF02664">
    <property type="entry name" value="LuxS"/>
    <property type="match status" value="1"/>
</dbReference>
<keyword evidence="8" id="KW-0479">Metal-binding</keyword>
<dbReference type="RefSeq" id="WP_129735333.1">
    <property type="nucleotide sequence ID" value="NZ_PRLM01000006.1"/>
</dbReference>
<dbReference type="Gene3D" id="3.30.1360.80">
    <property type="entry name" value="S-ribosylhomocysteinase (LuxS)"/>
    <property type="match status" value="1"/>
</dbReference>
<sequence>MKDQPTYILGISLQKKTQWRKCCIEKYEILPTSTEQYSTMSREIIHTIDYFGNEFMQQHFGKNLIHFGPNGSGTGFVLILNGQYDDKAIANTMQKFYAFLDTVDGSDIDTAGFDLPGAQWIIMYYVTMLSQVLRRHSAST</sequence>
<protein>
    <recommendedName>
        <fullName evidence="6">S-ribosylhomocysteine lyase</fullName>
        <ecNumber evidence="5">4.4.1.21</ecNumber>
    </recommendedName>
    <alternativeName>
        <fullName evidence="13">AI-2 synthesis protein</fullName>
    </alternativeName>
    <alternativeName>
        <fullName evidence="14">Autoinducer-2 production protein LuxS</fullName>
    </alternativeName>
</protein>
<comment type="subunit">
    <text evidence="4">Homodimer.</text>
</comment>
<name>A0ABY0FNP7_9BACT</name>
<evidence type="ECO:0000256" key="14">
    <source>
        <dbReference type="ARBA" id="ARBA00031777"/>
    </source>
</evidence>
<evidence type="ECO:0000256" key="5">
    <source>
        <dbReference type="ARBA" id="ARBA00012240"/>
    </source>
</evidence>
<reference evidence="15 16" key="2">
    <citation type="journal article" date="2020" name="Cell Rep.">
        <title>Acquisition and Adaptation of Ultra-small Parasitic Reduced Genome Bacteria to Mammalian Hosts.</title>
        <authorList>
            <person name="McLean J.S."/>
            <person name="Bor B."/>
            <person name="Kerns K.A."/>
            <person name="Liu Q."/>
            <person name="To T.T."/>
            <person name="Solden L."/>
            <person name="Hendrickson E.L."/>
            <person name="Wrighton K."/>
            <person name="Shi W."/>
            <person name="He X."/>
        </authorList>
    </citation>
    <scope>NUCLEOTIDE SEQUENCE [LARGE SCALE GENOMIC DNA]</scope>
    <source>
        <strain evidence="15 16">TM7_G3_2_Rum_HOT_351B</strain>
    </source>
</reference>
<comment type="cofactor">
    <cofactor evidence="2">
        <name>Fe cation</name>
        <dbReference type="ChEBI" id="CHEBI:24875"/>
    </cofactor>
</comment>
<evidence type="ECO:0000256" key="4">
    <source>
        <dbReference type="ARBA" id="ARBA00011738"/>
    </source>
</evidence>
<comment type="catalytic activity">
    <reaction evidence="1">
        <text>S-(5-deoxy-D-ribos-5-yl)-L-homocysteine = (S)-4,5-dihydroxypentane-2,3-dione + L-homocysteine</text>
        <dbReference type="Rhea" id="RHEA:17753"/>
        <dbReference type="ChEBI" id="CHEBI:29484"/>
        <dbReference type="ChEBI" id="CHEBI:58195"/>
        <dbReference type="ChEBI" id="CHEBI:58199"/>
        <dbReference type="EC" id="4.4.1.21"/>
    </reaction>
</comment>
<evidence type="ECO:0000256" key="7">
    <source>
        <dbReference type="ARBA" id="ARBA00022654"/>
    </source>
</evidence>
<accession>A0ABY0FNP7</accession>
<comment type="caution">
    <text evidence="15">The sequence shown here is derived from an EMBL/GenBank/DDBJ whole genome shotgun (WGS) entry which is preliminary data.</text>
</comment>
<keyword evidence="7" id="KW-0673">Quorum sensing</keyword>
<dbReference type="Proteomes" id="UP001191019">
    <property type="component" value="Unassembled WGS sequence"/>
</dbReference>
<organism evidence="15 16">
    <name type="scientific">Candidatus Nanosyncoccus alces</name>
    <dbReference type="NCBI Taxonomy" id="2171997"/>
    <lineage>
        <taxon>Bacteria</taxon>
        <taxon>Candidatus Saccharimonadota</taxon>
        <taxon>Candidatus Nanosyncoccalia</taxon>
        <taxon>Candidatus Nanosyncoccales</taxon>
        <taxon>Candidatus Nanosyncoccaceae</taxon>
        <taxon>Candidatus Nanosyncoccus</taxon>
    </lineage>
</organism>
<keyword evidence="11 15" id="KW-0456">Lyase</keyword>
<dbReference type="SUPFAM" id="SSF63411">
    <property type="entry name" value="LuxS/MPP-like metallohydrolase"/>
    <property type="match status" value="1"/>
</dbReference>
<proteinExistence type="inferred from homology"/>
<evidence type="ECO:0000256" key="12">
    <source>
        <dbReference type="ARBA" id="ARBA00024654"/>
    </source>
</evidence>
<dbReference type="InterPro" id="IPR003815">
    <property type="entry name" value="S-ribosylhomocysteinase"/>
</dbReference>
<reference evidence="15 16" key="1">
    <citation type="journal article" date="2018" name="bioRxiv">
        <title>Evidence of independent acquisition and adaption of ultra-small bacteria to human hosts across the highly diverse yet reduced genomes of the phylum Saccharibacteria.</title>
        <authorList>
            <person name="McLean J.S."/>
            <person name="Bor B."/>
            <person name="To T.T."/>
            <person name="Liu Q."/>
            <person name="Kearns K.A."/>
            <person name="Solden L.M."/>
            <person name="Wrighton K.C."/>
            <person name="He X."/>
            <person name="Shi W."/>
        </authorList>
    </citation>
    <scope>NUCLEOTIDE SEQUENCE [LARGE SCALE GENOMIC DNA]</scope>
    <source>
        <strain evidence="15 16">TM7_G3_2_Rum_HOT_351B</strain>
    </source>
</reference>
<dbReference type="GO" id="GO:0043768">
    <property type="term" value="F:S-ribosylhomocysteine lyase activity"/>
    <property type="evidence" value="ECO:0007669"/>
    <property type="project" value="UniProtKB-EC"/>
</dbReference>
<evidence type="ECO:0000256" key="3">
    <source>
        <dbReference type="ARBA" id="ARBA00007311"/>
    </source>
</evidence>